<evidence type="ECO:0000256" key="2">
    <source>
        <dbReference type="ARBA" id="ARBA00022490"/>
    </source>
</evidence>
<comment type="caution">
    <text evidence="8">The sequence shown here is derived from an EMBL/GenBank/DDBJ whole genome shotgun (WGS) entry which is preliminary data.</text>
</comment>
<evidence type="ECO:0000256" key="7">
    <source>
        <dbReference type="ARBA" id="ARBA00023014"/>
    </source>
</evidence>
<keyword evidence="7" id="KW-0411">Iron-sulfur</keyword>
<organism evidence="8 9">
    <name type="scientific">Pristionchus entomophagus</name>
    <dbReference type="NCBI Taxonomy" id="358040"/>
    <lineage>
        <taxon>Eukaryota</taxon>
        <taxon>Metazoa</taxon>
        <taxon>Ecdysozoa</taxon>
        <taxon>Nematoda</taxon>
        <taxon>Chromadorea</taxon>
        <taxon>Rhabditida</taxon>
        <taxon>Rhabditina</taxon>
        <taxon>Diplogasteromorpha</taxon>
        <taxon>Diplogasteroidea</taxon>
        <taxon>Neodiplogasteridae</taxon>
        <taxon>Pristionchus</taxon>
    </lineage>
</organism>
<name>A0AAV5U0U0_9BILA</name>
<sequence>LLLSGMDVPDDANAGCPGTGSANAGKTSSCAGCPGQASCASGQGPPKPDVSGVIDRLSEVKHKILVMSGKGGVGKSSVTTSLALALARDPKVQVAVLDIDLCGPSIPRMLGVEGEGVHQSADGWTPVGVRDNLCVMSIAFLLDNKNDAVVWRGPRKAAIIKQFLSDVNWGEIDYLLIDTPPGTSDEHISSVQLLMGAGSVDGAVLVTSPQEIALLDVRKEISFCRKTNLPVIGVVENMSGFSCPHCKECSALFPSTTGGAAKMCEEFGIPLLEKLPLDPRLAKCMDDGEDFFEKNSDSPLAQSLFSLASKIKEMVN</sequence>
<dbReference type="GO" id="GO:0051539">
    <property type="term" value="F:4 iron, 4 sulfur cluster binding"/>
    <property type="evidence" value="ECO:0007669"/>
    <property type="project" value="UniProtKB-KW"/>
</dbReference>
<dbReference type="HAMAP" id="MF_03038">
    <property type="entry name" value="NUBP1"/>
    <property type="match status" value="1"/>
</dbReference>
<evidence type="ECO:0000256" key="1">
    <source>
        <dbReference type="ARBA" id="ARBA00022485"/>
    </source>
</evidence>
<dbReference type="AlphaFoldDB" id="A0AAV5U0U0"/>
<dbReference type="GO" id="GO:0005829">
    <property type="term" value="C:cytosol"/>
    <property type="evidence" value="ECO:0007669"/>
    <property type="project" value="TreeGrafter"/>
</dbReference>
<dbReference type="InterPro" id="IPR028601">
    <property type="entry name" value="NUBP1/Nbp35"/>
</dbReference>
<dbReference type="InterPro" id="IPR019591">
    <property type="entry name" value="Mrp/NBP35_ATP-bd"/>
</dbReference>
<proteinExistence type="inferred from homology"/>
<feature type="non-terminal residue" evidence="8">
    <location>
        <position position="1"/>
    </location>
</feature>
<dbReference type="Proteomes" id="UP001432027">
    <property type="component" value="Unassembled WGS sequence"/>
</dbReference>
<evidence type="ECO:0000256" key="6">
    <source>
        <dbReference type="ARBA" id="ARBA00023004"/>
    </source>
</evidence>
<evidence type="ECO:0008006" key="10">
    <source>
        <dbReference type="Google" id="ProtNLM"/>
    </source>
</evidence>
<dbReference type="InterPro" id="IPR000808">
    <property type="entry name" value="Mrp-like_CS"/>
</dbReference>
<dbReference type="SUPFAM" id="SSF52540">
    <property type="entry name" value="P-loop containing nucleoside triphosphate hydrolases"/>
    <property type="match status" value="1"/>
</dbReference>
<dbReference type="GO" id="GO:0140663">
    <property type="term" value="F:ATP-dependent FeS chaperone activity"/>
    <property type="evidence" value="ECO:0007669"/>
    <property type="project" value="InterPro"/>
</dbReference>
<dbReference type="HAMAP" id="MF_02040">
    <property type="entry name" value="Mrp_NBP35"/>
    <property type="match status" value="1"/>
</dbReference>
<evidence type="ECO:0000313" key="9">
    <source>
        <dbReference type="Proteomes" id="UP001432027"/>
    </source>
</evidence>
<evidence type="ECO:0000313" key="8">
    <source>
        <dbReference type="EMBL" id="GMT00397.1"/>
    </source>
</evidence>
<keyword evidence="1" id="KW-0004">4Fe-4S</keyword>
<evidence type="ECO:0000256" key="3">
    <source>
        <dbReference type="ARBA" id="ARBA00022723"/>
    </source>
</evidence>
<dbReference type="GO" id="GO:0005524">
    <property type="term" value="F:ATP binding"/>
    <property type="evidence" value="ECO:0007669"/>
    <property type="project" value="UniProtKB-KW"/>
</dbReference>
<keyword evidence="9" id="KW-1185">Reference proteome</keyword>
<keyword evidence="6" id="KW-0408">Iron</keyword>
<dbReference type="GO" id="GO:0046872">
    <property type="term" value="F:metal ion binding"/>
    <property type="evidence" value="ECO:0007669"/>
    <property type="project" value="UniProtKB-KW"/>
</dbReference>
<dbReference type="PROSITE" id="PS01215">
    <property type="entry name" value="MRP"/>
    <property type="match status" value="1"/>
</dbReference>
<keyword evidence="3" id="KW-0479">Metal-binding</keyword>
<dbReference type="FunFam" id="3.40.50.300:FF:001119">
    <property type="entry name" value="Iron-sulfur cluster carrier protein"/>
    <property type="match status" value="1"/>
</dbReference>
<keyword evidence="4" id="KW-0547">Nucleotide-binding</keyword>
<keyword evidence="5" id="KW-0067">ATP-binding</keyword>
<dbReference type="CDD" id="cd02037">
    <property type="entry name" value="Mrp_NBP35"/>
    <property type="match status" value="1"/>
</dbReference>
<dbReference type="Pfam" id="PF10609">
    <property type="entry name" value="ParA"/>
    <property type="match status" value="1"/>
</dbReference>
<dbReference type="InterPro" id="IPR027417">
    <property type="entry name" value="P-loop_NTPase"/>
</dbReference>
<evidence type="ECO:0000256" key="4">
    <source>
        <dbReference type="ARBA" id="ARBA00022741"/>
    </source>
</evidence>
<dbReference type="Gene3D" id="3.40.50.300">
    <property type="entry name" value="P-loop containing nucleotide triphosphate hydrolases"/>
    <property type="match status" value="1"/>
</dbReference>
<evidence type="ECO:0000256" key="5">
    <source>
        <dbReference type="ARBA" id="ARBA00022840"/>
    </source>
</evidence>
<reference evidence="8" key="1">
    <citation type="submission" date="2023-10" db="EMBL/GenBank/DDBJ databases">
        <title>Genome assembly of Pristionchus species.</title>
        <authorList>
            <person name="Yoshida K."/>
            <person name="Sommer R.J."/>
        </authorList>
    </citation>
    <scope>NUCLEOTIDE SEQUENCE</scope>
    <source>
        <strain evidence="8">RS0144</strain>
    </source>
</reference>
<protein>
    <recommendedName>
        <fullName evidence="10">Cytosolic Fe-S cluster assembly factor NUBP1 homolog</fullName>
    </recommendedName>
</protein>
<gene>
    <name evidence="8" type="ORF">PENTCL1PPCAC_22571</name>
</gene>
<keyword evidence="2" id="KW-0963">Cytoplasm</keyword>
<dbReference type="PANTHER" id="PTHR23264">
    <property type="entry name" value="NUCLEOTIDE-BINDING PROTEIN NBP35 YEAST -RELATED"/>
    <property type="match status" value="1"/>
</dbReference>
<dbReference type="InterPro" id="IPR033756">
    <property type="entry name" value="YlxH/NBP35"/>
</dbReference>
<accession>A0AAV5U0U0</accession>
<dbReference type="GO" id="GO:0016226">
    <property type="term" value="P:iron-sulfur cluster assembly"/>
    <property type="evidence" value="ECO:0007669"/>
    <property type="project" value="InterPro"/>
</dbReference>
<dbReference type="PANTHER" id="PTHR23264:SF35">
    <property type="entry name" value="CYTOSOLIC FE-S CLUSTER ASSEMBLY FACTOR NUBP1"/>
    <property type="match status" value="1"/>
</dbReference>
<dbReference type="EMBL" id="BTSX01000005">
    <property type="protein sequence ID" value="GMT00397.1"/>
    <property type="molecule type" value="Genomic_DNA"/>
</dbReference>